<feature type="region of interest" description="Disordered" evidence="1">
    <location>
        <begin position="88"/>
        <end position="118"/>
    </location>
</feature>
<accession>A0A1B0EXH4</accession>
<dbReference type="PANTHER" id="PTHR47331:SF5">
    <property type="entry name" value="RIBONUCLEASE H"/>
    <property type="match status" value="1"/>
</dbReference>
<evidence type="ECO:0000256" key="1">
    <source>
        <dbReference type="SAM" id="MobiDB-lite"/>
    </source>
</evidence>
<proteinExistence type="predicted"/>
<name>A0A1B0EXH4_PHLPP</name>
<evidence type="ECO:0000313" key="3">
    <source>
        <dbReference type="Proteomes" id="UP000092462"/>
    </source>
</evidence>
<dbReference type="VEuPathDB" id="VectorBase:PPAI006437"/>
<reference evidence="2" key="1">
    <citation type="submission" date="2022-08" db="UniProtKB">
        <authorList>
            <consortium name="EnsemblMetazoa"/>
        </authorList>
    </citation>
    <scope>IDENTIFICATION</scope>
    <source>
        <strain evidence="2">Israel</strain>
    </source>
</reference>
<dbReference type="PANTHER" id="PTHR47331">
    <property type="entry name" value="PHD-TYPE DOMAIN-CONTAINING PROTEIN"/>
    <property type="match status" value="1"/>
</dbReference>
<organism evidence="2 3">
    <name type="scientific">Phlebotomus papatasi</name>
    <name type="common">Sandfly</name>
    <dbReference type="NCBI Taxonomy" id="29031"/>
    <lineage>
        <taxon>Eukaryota</taxon>
        <taxon>Metazoa</taxon>
        <taxon>Ecdysozoa</taxon>
        <taxon>Arthropoda</taxon>
        <taxon>Hexapoda</taxon>
        <taxon>Insecta</taxon>
        <taxon>Pterygota</taxon>
        <taxon>Neoptera</taxon>
        <taxon>Endopterygota</taxon>
        <taxon>Diptera</taxon>
        <taxon>Nematocera</taxon>
        <taxon>Psychodoidea</taxon>
        <taxon>Psychodidae</taxon>
        <taxon>Phlebotomus</taxon>
        <taxon>Phlebotomus</taxon>
    </lineage>
</organism>
<keyword evidence="3" id="KW-1185">Reference proteome</keyword>
<dbReference type="Proteomes" id="UP000092462">
    <property type="component" value="Unassembled WGS sequence"/>
</dbReference>
<sequence>MVQHFWKRWHMEYITSLQHRPKWYEKKRNLCVGDLVLLRDNLLKPTYWRMGRVTAVHPGKDDIVRVATVKTSDGMQKRAVNTLAWLPTDGFLSPSRTQEGENVGNEDEQKANRRKHLN</sequence>
<dbReference type="VEuPathDB" id="VectorBase:PPAPM1_002476"/>
<dbReference type="EMBL" id="AJVK01033040">
    <property type="status" value="NOT_ANNOTATED_CDS"/>
    <property type="molecule type" value="Genomic_DNA"/>
</dbReference>
<dbReference type="InterPro" id="IPR040676">
    <property type="entry name" value="DUF5641"/>
</dbReference>
<dbReference type="Pfam" id="PF18701">
    <property type="entry name" value="DUF5641"/>
    <property type="match status" value="1"/>
</dbReference>
<dbReference type="AlphaFoldDB" id="A0A1B0EXH4"/>
<evidence type="ECO:0000313" key="2">
    <source>
        <dbReference type="EnsemblMetazoa" id="PPAI006437-PA"/>
    </source>
</evidence>
<dbReference type="EnsemblMetazoa" id="PPAI006437-RA">
    <property type="protein sequence ID" value="PPAI006437-PA"/>
    <property type="gene ID" value="PPAI006437"/>
</dbReference>
<protein>
    <submittedName>
        <fullName evidence="2">Uncharacterized protein</fullName>
    </submittedName>
</protein>